<dbReference type="EMBL" id="JAGGJA010000009">
    <property type="protein sequence ID" value="MCW9707925.1"/>
    <property type="molecule type" value="Genomic_DNA"/>
</dbReference>
<evidence type="ECO:0000259" key="2">
    <source>
        <dbReference type="Pfam" id="PF14588"/>
    </source>
</evidence>
<sequence>MKNNAALYLLLLLLLMSCTSNQQKINDQADETISPEERLEELGIQLIEPASPTANYVMSVQHEDLVFLAGHGPDKPGGGKVIGKLGKDLTLEQGQEAARLTGVSLLSSLKKEIGDLIKVKRIVKVSGMVNATPDFTDHSQVINGFSDLMVEVFGERGKHARVAVGMSSLPGNIPVEIDMIVQVED</sequence>
<dbReference type="Pfam" id="PF14588">
    <property type="entry name" value="YjgF_endoribonc"/>
    <property type="match status" value="1"/>
</dbReference>
<evidence type="ECO:0000313" key="3">
    <source>
        <dbReference type="EMBL" id="MCW9707925.1"/>
    </source>
</evidence>
<dbReference type="CDD" id="cd02199">
    <property type="entry name" value="YjgF_YER057c_UK114_like_1"/>
    <property type="match status" value="1"/>
</dbReference>
<dbReference type="Gene3D" id="3.30.1330.40">
    <property type="entry name" value="RutC-like"/>
    <property type="match status" value="1"/>
</dbReference>
<dbReference type="PANTHER" id="PTHR43760:SF1">
    <property type="entry name" value="ENDORIBONUCLEASE L-PSP_CHORISMATE MUTASE-LIKE DOMAIN-CONTAINING PROTEIN"/>
    <property type="match status" value="1"/>
</dbReference>
<evidence type="ECO:0000256" key="1">
    <source>
        <dbReference type="SAM" id="SignalP"/>
    </source>
</evidence>
<dbReference type="InterPro" id="IPR035959">
    <property type="entry name" value="RutC-like_sf"/>
</dbReference>
<proteinExistence type="predicted"/>
<accession>A0ABT3PQ17</accession>
<keyword evidence="4" id="KW-1185">Reference proteome</keyword>
<name>A0ABT3PQ17_9BACT</name>
<evidence type="ECO:0000313" key="4">
    <source>
        <dbReference type="Proteomes" id="UP001207918"/>
    </source>
</evidence>
<comment type="caution">
    <text evidence="3">The sequence shown here is derived from an EMBL/GenBank/DDBJ whole genome shotgun (WGS) entry which is preliminary data.</text>
</comment>
<reference evidence="3 4" key="1">
    <citation type="submission" date="2021-03" db="EMBL/GenBank/DDBJ databases">
        <title>Aliifodinibius sp. nov., a new bacterium isolated from saline soil.</title>
        <authorList>
            <person name="Galisteo C."/>
            <person name="De La Haba R."/>
            <person name="Sanchez-Porro C."/>
            <person name="Ventosa A."/>
        </authorList>
    </citation>
    <scope>NUCLEOTIDE SEQUENCE [LARGE SCALE GENOMIC DNA]</scope>
    <source>
        <strain evidence="3 4">1BSP15-2V2</strain>
    </source>
</reference>
<feature type="signal peptide" evidence="1">
    <location>
        <begin position="1"/>
        <end position="22"/>
    </location>
</feature>
<feature type="domain" description="Endoribonuclease L-PSP/chorismate mutase-like" evidence="2">
    <location>
        <begin position="36"/>
        <end position="170"/>
    </location>
</feature>
<organism evidence="3 4">
    <name type="scientific">Fodinibius salsisoli</name>
    <dbReference type="NCBI Taxonomy" id="2820877"/>
    <lineage>
        <taxon>Bacteria</taxon>
        <taxon>Pseudomonadati</taxon>
        <taxon>Balneolota</taxon>
        <taxon>Balneolia</taxon>
        <taxon>Balneolales</taxon>
        <taxon>Balneolaceae</taxon>
        <taxon>Fodinibius</taxon>
    </lineage>
</organism>
<feature type="chain" id="PRO_5047255081" evidence="1">
    <location>
        <begin position="23"/>
        <end position="185"/>
    </location>
</feature>
<gene>
    <name evidence="3" type="ORF">J6I44_13745</name>
</gene>
<dbReference type="InterPro" id="IPR013813">
    <property type="entry name" value="Endoribo_LPSP/chorism_mut-like"/>
</dbReference>
<dbReference type="SUPFAM" id="SSF55298">
    <property type="entry name" value="YjgF-like"/>
    <property type="match status" value="1"/>
</dbReference>
<protein>
    <submittedName>
        <fullName evidence="3">RidA family protein</fullName>
    </submittedName>
</protein>
<dbReference type="PANTHER" id="PTHR43760">
    <property type="entry name" value="ENDORIBONUCLEASE-RELATED"/>
    <property type="match status" value="1"/>
</dbReference>
<keyword evidence="1" id="KW-0732">Signal</keyword>
<dbReference type="Proteomes" id="UP001207918">
    <property type="component" value="Unassembled WGS sequence"/>
</dbReference>
<dbReference type="RefSeq" id="WP_265766712.1">
    <property type="nucleotide sequence ID" value="NZ_JAGGJA010000009.1"/>
</dbReference>
<dbReference type="PROSITE" id="PS51257">
    <property type="entry name" value="PROKAR_LIPOPROTEIN"/>
    <property type="match status" value="1"/>
</dbReference>